<dbReference type="InterPro" id="IPR029058">
    <property type="entry name" value="AB_hydrolase_fold"/>
</dbReference>
<evidence type="ECO:0000256" key="4">
    <source>
        <dbReference type="ARBA" id="ARBA00023180"/>
    </source>
</evidence>
<dbReference type="Pfam" id="PF00450">
    <property type="entry name" value="Peptidase_S10"/>
    <property type="match status" value="3"/>
</dbReference>
<dbReference type="FunFam" id="3.40.50.1820:FF:000072">
    <property type="entry name" value="Serine carboxypeptidase-like 19"/>
    <property type="match status" value="1"/>
</dbReference>
<keyword evidence="4" id="KW-0325">Glycoprotein</keyword>
<dbReference type="PANTHER" id="PTHR11802:SF316">
    <property type="entry name" value="SERINE CARBOXYPEPTIDASE-LIKE 14-RELATED"/>
    <property type="match status" value="1"/>
</dbReference>
<sequence length="1229" mass="139001">MASWIFKLLLLLQCVLVLIQHADSSSIIRYLPGFEGPLPFELETGYIGVGQKEEDQLFYYFIKSENNPEEDPLLVWLTGGPGCSSFSGLVYENGPLAFKVETYNGSVPTLVSTTYSWTKVANIIYLDQPVGTGFSYSRNPFADIPSDTGSVKRVNEFVRKWLAKHPEYFSNPFYVTGNSYSGKVIPAIVQEISNGNYICCKPQINLQGYVIGNPVAYYDHDKDFRIPFAHGVALISDELFESLKASCGGSYSVVDPLNTECLKLIEDYDKCVSGIYEELILKSKCEHTSPDCYTYRYLLSEYWADNETVRRALKVVKGSKGTWERCDYRVLSNQDIKSSIPFHINNSIRGYRSLVIRYTKTYANKMTLATVKGGGHTLEYKPEENSVLFKRMASWIPKLLLLQLVLLLTKHADSSSIIKYLPGFEGPLPFELVTGYIGVGDEDEDQMFYYFIKSESNPEEDPLLVWLSGGPGCSSFTGLVYENGRTMEVSPRWSLLHIHGQRIIAPFQVANIIYLDQPVGAGFSYSRNPFADRPSDTGSAKLVNEFVRKWLAKHPDYFSNPFYVTGNSYSGKVIPAIVQEISNGNYICCKPQINLQGYVIGNPVAYYDHDKDSRIPFAHGVALISDELFESLKRSCGGSYSIVDPLNTECLKLIEDYHKCVSGIYQELILKPKCETTSPDCYTYRYLLSIYWANNEIVRRALKVVEGSKGKWERCDLSVRSNQDIKSSIPYHMNNSIKGYRSLVISGDHDMTIPFLGTQAWIRSLNYSITEKWRPWMILDQVAGYTKTYANKMTLATVKGGGHTLEYKPEENSILFKSSIIKYLPGFEGPLPFELETGYIGVGEEDEDQMFYYFIKSESNPETDPLLLWLSGGPGCSSFTGLIYENGPLGFKVEAYNGSIPTLVSTTYSWTKVANIIYLDQPVGTGFSYSRNPLADIPSDTGSAKRVDEFLRKWLTKHPEYFSNPFYAGGNSYSGKMVPVIVQEISNGNCIYGKPQIRLQGYVLGSPVTDYDLDRNSRIQFAHGMALISNELYESMKRTCGGNYIFVDPLNTECLELIKDYDNCVSGIYENLILVPKCDLTSPDCHSYRSMLSDYWANNESVRRALKVVEGTTGRWERCKWTLQNNKDIKSSIPYHKKNSIQGYRSLIFSGDHDMLTPYVGTQDWIRSLNYSIIDKWRPWMILDQVAGYTTTYANKMTFATVKGGGHTLDYKPDENSILFKRWISGQPL</sequence>
<dbReference type="EMBL" id="LR881468">
    <property type="protein sequence ID" value="CAD5322809.1"/>
    <property type="molecule type" value="Genomic_DNA"/>
</dbReference>
<dbReference type="Proteomes" id="UP000516314">
    <property type="component" value="Chromosome 3"/>
</dbReference>
<accession>A0A7G2EHI8</accession>
<evidence type="ECO:0000256" key="2">
    <source>
        <dbReference type="ARBA" id="ARBA00022729"/>
    </source>
</evidence>
<dbReference type="AlphaFoldDB" id="A0A7G2EHI8"/>
<protein>
    <submittedName>
        <fullName evidence="6">(thale cress) hypothetical protein</fullName>
    </submittedName>
</protein>
<keyword evidence="3" id="KW-1015">Disulfide bond</keyword>
<evidence type="ECO:0000256" key="5">
    <source>
        <dbReference type="SAM" id="SignalP"/>
    </source>
</evidence>
<dbReference type="GO" id="GO:0004185">
    <property type="term" value="F:serine-type carboxypeptidase activity"/>
    <property type="evidence" value="ECO:0007669"/>
    <property type="project" value="InterPro"/>
</dbReference>
<dbReference type="GO" id="GO:0006508">
    <property type="term" value="P:proteolysis"/>
    <property type="evidence" value="ECO:0007669"/>
    <property type="project" value="InterPro"/>
</dbReference>
<feature type="signal peptide" evidence="5">
    <location>
        <begin position="1"/>
        <end position="24"/>
    </location>
</feature>
<reference evidence="6 7" key="1">
    <citation type="submission" date="2020-09" db="EMBL/GenBank/DDBJ databases">
        <authorList>
            <person name="Ashkenazy H."/>
        </authorList>
    </citation>
    <scope>NUCLEOTIDE SEQUENCE [LARGE SCALE GENOMIC DNA]</scope>
    <source>
        <strain evidence="7">cv. Cdm-0</strain>
    </source>
</reference>
<dbReference type="GO" id="GO:0019748">
    <property type="term" value="P:secondary metabolic process"/>
    <property type="evidence" value="ECO:0007669"/>
    <property type="project" value="UniProtKB-ARBA"/>
</dbReference>
<dbReference type="PANTHER" id="PTHR11802">
    <property type="entry name" value="SERINE PROTEASE FAMILY S10 SERINE CARBOXYPEPTIDASE"/>
    <property type="match status" value="1"/>
</dbReference>
<dbReference type="FunFam" id="3.40.50.1820:FF:000148">
    <property type="entry name" value="Serine carboxypeptidase-like 11"/>
    <property type="match status" value="2"/>
</dbReference>
<evidence type="ECO:0000313" key="6">
    <source>
        <dbReference type="EMBL" id="CAD5322809.1"/>
    </source>
</evidence>
<dbReference type="GO" id="GO:0016752">
    <property type="term" value="F:sinapoyltransferase activity"/>
    <property type="evidence" value="ECO:0007669"/>
    <property type="project" value="UniProtKB-ARBA"/>
</dbReference>
<organism evidence="6 7">
    <name type="scientific">Arabidopsis thaliana</name>
    <name type="common">Mouse-ear cress</name>
    <dbReference type="NCBI Taxonomy" id="3702"/>
    <lineage>
        <taxon>Eukaryota</taxon>
        <taxon>Viridiplantae</taxon>
        <taxon>Streptophyta</taxon>
        <taxon>Embryophyta</taxon>
        <taxon>Tracheophyta</taxon>
        <taxon>Spermatophyta</taxon>
        <taxon>Magnoliopsida</taxon>
        <taxon>eudicotyledons</taxon>
        <taxon>Gunneridae</taxon>
        <taxon>Pentapetalae</taxon>
        <taxon>rosids</taxon>
        <taxon>malvids</taxon>
        <taxon>Brassicales</taxon>
        <taxon>Brassicaceae</taxon>
        <taxon>Camelineae</taxon>
        <taxon>Arabidopsis</taxon>
    </lineage>
</organism>
<comment type="similarity">
    <text evidence="1">Belongs to the peptidase S10 family.</text>
</comment>
<gene>
    <name evidence="6" type="ORF">AT9943_LOCUS10794</name>
</gene>
<evidence type="ECO:0000313" key="7">
    <source>
        <dbReference type="Proteomes" id="UP000516314"/>
    </source>
</evidence>
<dbReference type="Gene3D" id="3.40.50.1820">
    <property type="entry name" value="alpha/beta hydrolase"/>
    <property type="match status" value="3"/>
</dbReference>
<proteinExistence type="inferred from homology"/>
<dbReference type="PRINTS" id="PR00724">
    <property type="entry name" value="CRBOXYPTASEC"/>
</dbReference>
<evidence type="ECO:0000256" key="1">
    <source>
        <dbReference type="ARBA" id="ARBA00009431"/>
    </source>
</evidence>
<keyword evidence="2 5" id="KW-0732">Signal</keyword>
<evidence type="ECO:0000256" key="3">
    <source>
        <dbReference type="ARBA" id="ARBA00023157"/>
    </source>
</evidence>
<dbReference type="SUPFAM" id="SSF53474">
    <property type="entry name" value="alpha/beta-Hydrolases"/>
    <property type="match status" value="3"/>
</dbReference>
<feature type="chain" id="PRO_5029019004" evidence="5">
    <location>
        <begin position="25"/>
        <end position="1229"/>
    </location>
</feature>
<name>A0A7G2EHI8_ARATH</name>
<dbReference type="InterPro" id="IPR001563">
    <property type="entry name" value="Peptidase_S10"/>
</dbReference>